<dbReference type="STRING" id="487685.SAMN04488696_0896"/>
<protein>
    <submittedName>
        <fullName evidence="1">Uncharacterized protein</fullName>
    </submittedName>
</protein>
<dbReference type="Proteomes" id="UP000198535">
    <property type="component" value="Unassembled WGS sequence"/>
</dbReference>
<sequence length="138" mass="16185">MIFLHNSLYIYLNSKSCMAVNKVKKMSDEKRFIDDLKRDERYSFELQRKGVNKSFYDANRMLHCPECGTTFNLFYSRAKLCTGCPSLVRGCELARCTHCHTEFPLNNFMSKRSSRMTSNYIGSVIKRYHHTFGERPGQ</sequence>
<evidence type="ECO:0000313" key="1">
    <source>
        <dbReference type="EMBL" id="SFM31248.1"/>
    </source>
</evidence>
<accession>A0A1I4PTZ1</accession>
<organism evidence="1 2">
    <name type="scientific">Methanolobus profundi</name>
    <dbReference type="NCBI Taxonomy" id="487685"/>
    <lineage>
        <taxon>Archaea</taxon>
        <taxon>Methanobacteriati</taxon>
        <taxon>Methanobacteriota</taxon>
        <taxon>Stenosarchaea group</taxon>
        <taxon>Methanomicrobia</taxon>
        <taxon>Methanosarcinales</taxon>
        <taxon>Methanosarcinaceae</taxon>
        <taxon>Methanolobus</taxon>
    </lineage>
</organism>
<reference evidence="2" key="1">
    <citation type="submission" date="2016-10" db="EMBL/GenBank/DDBJ databases">
        <authorList>
            <person name="Varghese N."/>
            <person name="Submissions S."/>
        </authorList>
    </citation>
    <scope>NUCLEOTIDE SEQUENCE [LARGE SCALE GENOMIC DNA]</scope>
    <source>
        <strain evidence="2">Mob M</strain>
    </source>
</reference>
<dbReference type="AlphaFoldDB" id="A0A1I4PTZ1"/>
<evidence type="ECO:0000313" key="2">
    <source>
        <dbReference type="Proteomes" id="UP000198535"/>
    </source>
</evidence>
<keyword evidence="2" id="KW-1185">Reference proteome</keyword>
<proteinExistence type="predicted"/>
<name>A0A1I4PTZ1_9EURY</name>
<dbReference type="EMBL" id="FOUJ01000001">
    <property type="protein sequence ID" value="SFM31248.1"/>
    <property type="molecule type" value="Genomic_DNA"/>
</dbReference>
<gene>
    <name evidence="1" type="ORF">SAMN04488696_0896</name>
</gene>